<evidence type="ECO:0000313" key="2">
    <source>
        <dbReference type="Proteomes" id="UP001550603"/>
    </source>
</evidence>
<organism evidence="1 2">
    <name type="scientific">Streptomyces olindensis</name>
    <dbReference type="NCBI Taxonomy" id="358823"/>
    <lineage>
        <taxon>Bacteria</taxon>
        <taxon>Bacillati</taxon>
        <taxon>Actinomycetota</taxon>
        <taxon>Actinomycetes</taxon>
        <taxon>Kitasatosporales</taxon>
        <taxon>Streptomycetaceae</taxon>
        <taxon>Streptomyces</taxon>
    </lineage>
</organism>
<sequence>MSREGSTPERAGDVLVQSRQDQAAVRSWLLLSAQSADRAQKEWEDGGIALLKCGTRFTAVRIESELVHAAAASDEPEQVNAFLAEALGGPVFADRHARRYYALVPVSTASMSEWRDKRLPGAECLGRDSYLGVPRPAFGDPDVCWTHWCVPMVEPGALCDADAVSKLVASARHRLTVEEARSGS</sequence>
<evidence type="ECO:0000313" key="1">
    <source>
        <dbReference type="EMBL" id="MEU2264900.1"/>
    </source>
</evidence>
<dbReference type="RefSeq" id="WP_359784196.1">
    <property type="nucleotide sequence ID" value="NZ_JBEYBN010000001.1"/>
</dbReference>
<protein>
    <submittedName>
        <fullName evidence="1">Uncharacterized protein</fullName>
    </submittedName>
</protein>
<proteinExistence type="predicted"/>
<dbReference type="Proteomes" id="UP001550603">
    <property type="component" value="Unassembled WGS sequence"/>
</dbReference>
<gene>
    <name evidence="1" type="ORF">ABZ568_00300</name>
</gene>
<dbReference type="EMBL" id="JBEYBN010000001">
    <property type="protein sequence ID" value="MEU2264900.1"/>
    <property type="molecule type" value="Genomic_DNA"/>
</dbReference>
<reference evidence="1 2" key="1">
    <citation type="submission" date="2024-06" db="EMBL/GenBank/DDBJ databases">
        <title>The Natural Products Discovery Center: Release of the First 8490 Sequenced Strains for Exploring Actinobacteria Biosynthetic Diversity.</title>
        <authorList>
            <person name="Kalkreuter E."/>
            <person name="Kautsar S.A."/>
            <person name="Yang D."/>
            <person name="Bader C.D."/>
            <person name="Teijaro C.N."/>
            <person name="Fluegel L."/>
            <person name="Davis C.M."/>
            <person name="Simpson J.R."/>
            <person name="Lauterbach L."/>
            <person name="Steele A.D."/>
            <person name="Gui C."/>
            <person name="Meng S."/>
            <person name="Li G."/>
            <person name="Viehrig K."/>
            <person name="Ye F."/>
            <person name="Su P."/>
            <person name="Kiefer A.F."/>
            <person name="Nichols A."/>
            <person name="Cepeda A.J."/>
            <person name="Yan W."/>
            <person name="Fan B."/>
            <person name="Jiang Y."/>
            <person name="Adhikari A."/>
            <person name="Zheng C.-J."/>
            <person name="Schuster L."/>
            <person name="Cowan T.M."/>
            <person name="Smanski M.J."/>
            <person name="Chevrette M.G."/>
            <person name="De Carvalho L.P.S."/>
            <person name="Shen B."/>
        </authorList>
    </citation>
    <scope>NUCLEOTIDE SEQUENCE [LARGE SCALE GENOMIC DNA]</scope>
    <source>
        <strain evidence="1 2">NPDC019583</strain>
    </source>
</reference>
<keyword evidence="2" id="KW-1185">Reference proteome</keyword>
<comment type="caution">
    <text evidence="1">The sequence shown here is derived from an EMBL/GenBank/DDBJ whole genome shotgun (WGS) entry which is preliminary data.</text>
</comment>
<name>A0ABV2XLM0_9ACTN</name>
<accession>A0ABV2XLM0</accession>